<dbReference type="FunFam" id="2.60.120.1440:FF:000001">
    <property type="entry name" value="Putative anti-sigma factor"/>
    <property type="match status" value="1"/>
</dbReference>
<keyword evidence="1" id="KW-1133">Transmembrane helix</keyword>
<dbReference type="GeneID" id="61274147"/>
<dbReference type="Pfam" id="PF04773">
    <property type="entry name" value="FecR"/>
    <property type="match status" value="1"/>
</dbReference>
<reference evidence="6 7" key="1">
    <citation type="submission" date="2018-08" db="EMBL/GenBank/DDBJ databases">
        <title>A genome reference for cultivated species of the human gut microbiota.</title>
        <authorList>
            <person name="Zou Y."/>
            <person name="Xue W."/>
            <person name="Luo G."/>
        </authorList>
    </citation>
    <scope>NUCLEOTIDE SEQUENCE [LARGE SCALE GENOMIC DNA]</scope>
    <source>
        <strain evidence="4 6">AF14-6AC</strain>
        <strain evidence="5 7">OF03-11</strain>
    </source>
</reference>
<dbReference type="GO" id="GO:0016989">
    <property type="term" value="F:sigma factor antagonist activity"/>
    <property type="evidence" value="ECO:0007669"/>
    <property type="project" value="TreeGrafter"/>
</dbReference>
<dbReference type="InterPro" id="IPR032508">
    <property type="entry name" value="FecR_C"/>
</dbReference>
<gene>
    <name evidence="4" type="ORF">DWW24_20425</name>
    <name evidence="5" type="ORF">DXA53_04325</name>
</gene>
<dbReference type="Gene3D" id="2.60.120.1440">
    <property type="match status" value="1"/>
</dbReference>
<dbReference type="EMBL" id="QSCO01000004">
    <property type="protein sequence ID" value="RGY09074.1"/>
    <property type="molecule type" value="Genomic_DNA"/>
</dbReference>
<evidence type="ECO:0000313" key="5">
    <source>
        <dbReference type="EMBL" id="RGY09074.1"/>
    </source>
</evidence>
<dbReference type="EMBL" id="QRYW01000062">
    <property type="protein sequence ID" value="RGV17998.1"/>
    <property type="molecule type" value="Genomic_DNA"/>
</dbReference>
<evidence type="ECO:0000313" key="4">
    <source>
        <dbReference type="EMBL" id="RGV17998.1"/>
    </source>
</evidence>
<evidence type="ECO:0000313" key="6">
    <source>
        <dbReference type="Proteomes" id="UP000283426"/>
    </source>
</evidence>
<dbReference type="RefSeq" id="WP_013611201.1">
    <property type="nucleotide sequence ID" value="NZ_JABWDG010000074.1"/>
</dbReference>
<dbReference type="PANTHER" id="PTHR30273:SF2">
    <property type="entry name" value="PROTEIN FECR"/>
    <property type="match status" value="1"/>
</dbReference>
<name>A0A412W2M3_9BACT</name>
<protein>
    <submittedName>
        <fullName evidence="4">FecR family protein</fullName>
    </submittedName>
</protein>
<evidence type="ECO:0000259" key="3">
    <source>
        <dbReference type="Pfam" id="PF16344"/>
    </source>
</evidence>
<feature type="domain" description="FecR protein" evidence="2">
    <location>
        <begin position="185"/>
        <end position="279"/>
    </location>
</feature>
<dbReference type="InterPro" id="IPR006860">
    <property type="entry name" value="FecR"/>
</dbReference>
<dbReference type="OMA" id="WINAEAH"/>
<accession>A0A412W2M3</accession>
<sequence length="392" mass="45130">MEKLEHTVFQISELIGKERFGTLSEEENEVLEEWRRQSAEHETLYQKLQDTRYLSESVARLSGIDTRQPLLHMQRQIAGFTRRRQVLRLRQIGGVAALFLILLGSFWLVHRQSSLRQPPVDRPILAGGPRAVLHLGNGELIHLDTLQQTITQGEVRISKTDDRKLSYDSRQEKNEKSGKVVYNEIEIPRGGEFDLVLADGTQVWLNAESRLRYPVEFSGKERKVVLEGEAYFQVKKNPSLPFRVEIRNQVIEVLGTEFNVSGYKDEVHVYTTLVNGKVKVATTGRDMTLLPGEQCVLDTGDGSMIRQQVDVDKIISWKKGKFILEEQTLEQIMQKLARWYDITVFYQNPALKNKVFKGSVPRYAELQQVLNILEKTGEVQFHIQNRTVIVKE</sequence>
<organism evidence="4 6">
    <name type="scientific">Odoribacter splanchnicus</name>
    <dbReference type="NCBI Taxonomy" id="28118"/>
    <lineage>
        <taxon>Bacteria</taxon>
        <taxon>Pseudomonadati</taxon>
        <taxon>Bacteroidota</taxon>
        <taxon>Bacteroidia</taxon>
        <taxon>Bacteroidales</taxon>
        <taxon>Odoribacteraceae</taxon>
        <taxon>Odoribacter</taxon>
    </lineage>
</organism>
<comment type="caution">
    <text evidence="4">The sequence shown here is derived from an EMBL/GenBank/DDBJ whole genome shotgun (WGS) entry which is preliminary data.</text>
</comment>
<evidence type="ECO:0000259" key="2">
    <source>
        <dbReference type="Pfam" id="PF04773"/>
    </source>
</evidence>
<evidence type="ECO:0000256" key="1">
    <source>
        <dbReference type="SAM" id="Phobius"/>
    </source>
</evidence>
<proteinExistence type="predicted"/>
<dbReference type="Proteomes" id="UP000283426">
    <property type="component" value="Unassembled WGS sequence"/>
</dbReference>
<dbReference type="Gene3D" id="3.55.50.30">
    <property type="match status" value="1"/>
</dbReference>
<feature type="transmembrane region" description="Helical" evidence="1">
    <location>
        <begin position="92"/>
        <end position="109"/>
    </location>
</feature>
<evidence type="ECO:0000313" key="7">
    <source>
        <dbReference type="Proteomes" id="UP000284434"/>
    </source>
</evidence>
<feature type="domain" description="Protein FecR C-terminal" evidence="3">
    <location>
        <begin position="321"/>
        <end position="390"/>
    </location>
</feature>
<dbReference type="PANTHER" id="PTHR30273">
    <property type="entry name" value="PERIPLASMIC SIGNAL SENSOR AND SIGMA FACTOR ACTIVATOR FECR-RELATED"/>
    <property type="match status" value="1"/>
</dbReference>
<dbReference type="Proteomes" id="UP000284434">
    <property type="component" value="Unassembled WGS sequence"/>
</dbReference>
<dbReference type="AlphaFoldDB" id="A0A412W2M3"/>
<dbReference type="InterPro" id="IPR012373">
    <property type="entry name" value="Ferrdict_sens_TM"/>
</dbReference>
<keyword evidence="1" id="KW-0812">Transmembrane</keyword>
<keyword evidence="1" id="KW-0472">Membrane</keyword>
<dbReference type="Pfam" id="PF16344">
    <property type="entry name" value="FecR_C"/>
    <property type="match status" value="1"/>
</dbReference>